<dbReference type="InterPro" id="IPR013407">
    <property type="entry name" value="CRISPR-assoc_prot_Cmr2"/>
</dbReference>
<dbReference type="InterPro" id="IPR000160">
    <property type="entry name" value="GGDEF_dom"/>
</dbReference>
<dbReference type="AlphaFoldDB" id="A0A1R4B2V2"/>
<gene>
    <name evidence="4" type="ORF">VPAL9027_01187</name>
</gene>
<dbReference type="OrthoDB" id="9758700at2"/>
<dbReference type="RefSeq" id="WP_077313164.1">
    <property type="nucleotide sequence ID" value="NZ_AP024887.1"/>
</dbReference>
<name>A0A1R4B2V2_9VIBR</name>
<accession>A0A1R4B2V2</accession>
<dbReference type="STRING" id="1918946.VPAL9027_01187"/>
<sequence>MEYLVAISIGPVQSLIEAGRRSQDLWCGSWLLSEVSRAVALSLHEAQNKCLVFPSPDVDLQPQDPDSSDPEAVIEANIANVIRAVIHADNPEQVRRIVDDAKHAAKARLDAIINQVRENKLKGFSVDWPRFEQQKHDILETYAAWVKLEPHKYGDASKRLGKLLAARKQTKDFSPIQDTQSGLFKSTLDGANNTLTNKVRSNKEQRQQLGLSEREELDILGLIKRKAGHFEQFTPFSRVVAEPWLQSLSSEQLDKLKKCYQPLVDEVKLATRVTGNEDKYEDFPFDGEYLFPSRIEQEKGLDKDLDKAKETKKALLNCLSTIGNESGSPVPYGVLLKADGDRMGELLSEAQETKHSRAISKALHQFATKVRSVVREHGGHAIYTGGDDVLAFLPLNTALVCAKELADLFKQSMKALAKPLGAECPTLSVGLAVGHFVQPMRQLRHRAIQAEKLAKGNGLEKPRNALAIQLGIRSGHEIAWRCRWDDKATISTLNQFVAGFSNGLLPTRIMQDVLAMSQNLKWTQDKDKVDEETGAGIRLSEMERMLTRASFAHQYSKEQLEKTDPEDKRPKDEKLTFKKQVDLLKQQLREQAQAQSLDELANMLRIARWLSARTTADLGKEDMS</sequence>
<evidence type="ECO:0000313" key="5">
    <source>
        <dbReference type="Proteomes" id="UP000189475"/>
    </source>
</evidence>
<dbReference type="Pfam" id="PF12469">
    <property type="entry name" value="Cmr2_N"/>
    <property type="match status" value="1"/>
</dbReference>
<dbReference type="Gene3D" id="3.30.70.270">
    <property type="match status" value="1"/>
</dbReference>
<dbReference type="InterPro" id="IPR024615">
    <property type="entry name" value="CRISPR-assoc_Cmr2_N"/>
</dbReference>
<dbReference type="Pfam" id="PF22335">
    <property type="entry name" value="Cas10-Cmr2_palm2"/>
    <property type="match status" value="1"/>
</dbReference>
<feature type="domain" description="GGDEF" evidence="3">
    <location>
        <begin position="331"/>
        <end position="471"/>
    </location>
</feature>
<evidence type="ECO:0000256" key="2">
    <source>
        <dbReference type="ARBA" id="ARBA00023118"/>
    </source>
</evidence>
<evidence type="ECO:0000256" key="1">
    <source>
        <dbReference type="ARBA" id="ARBA00022741"/>
    </source>
</evidence>
<evidence type="ECO:0000259" key="3">
    <source>
        <dbReference type="PROSITE" id="PS50887"/>
    </source>
</evidence>
<dbReference type="InterPro" id="IPR054767">
    <property type="entry name" value="Cas10-Cmr2_palm2"/>
</dbReference>
<reference evidence="4 5" key="1">
    <citation type="submission" date="2017-02" db="EMBL/GenBank/DDBJ databases">
        <authorList>
            <person name="Peterson S.W."/>
        </authorList>
    </citation>
    <scope>NUCLEOTIDE SEQUENCE [LARGE SCALE GENOMIC DNA]</scope>
    <source>
        <strain evidence="4 5">CECT 9027</strain>
    </source>
</reference>
<dbReference type="Gene3D" id="3.30.70.2220">
    <property type="entry name" value="CRISPR-Cas system, Cmr2 subunit, D1 domain, cysteine cluster"/>
    <property type="match status" value="1"/>
</dbReference>
<organism evidence="4 5">
    <name type="scientific">Vibrio palustris</name>
    <dbReference type="NCBI Taxonomy" id="1918946"/>
    <lineage>
        <taxon>Bacteria</taxon>
        <taxon>Pseudomonadati</taxon>
        <taxon>Pseudomonadota</taxon>
        <taxon>Gammaproteobacteria</taxon>
        <taxon>Vibrionales</taxon>
        <taxon>Vibrionaceae</taxon>
        <taxon>Vibrio</taxon>
    </lineage>
</organism>
<keyword evidence="5" id="KW-1185">Reference proteome</keyword>
<dbReference type="InterPro" id="IPR038242">
    <property type="entry name" value="Cmr2_N"/>
</dbReference>
<keyword evidence="1" id="KW-0547">Nucleotide-binding</keyword>
<protein>
    <submittedName>
        <fullName evidence="4">CRISPR-associated protein</fullName>
    </submittedName>
</protein>
<dbReference type="InterPro" id="IPR043128">
    <property type="entry name" value="Rev_trsase/Diguanyl_cyclase"/>
</dbReference>
<evidence type="ECO:0000313" key="4">
    <source>
        <dbReference type="EMBL" id="SJL83233.1"/>
    </source>
</evidence>
<keyword evidence="2" id="KW-0051">Antiviral defense</keyword>
<dbReference type="NCBIfam" id="TIGR02577">
    <property type="entry name" value="cas_TM1794_Cmr2"/>
    <property type="match status" value="1"/>
</dbReference>
<dbReference type="GO" id="GO:0051607">
    <property type="term" value="P:defense response to virus"/>
    <property type="evidence" value="ECO:0007669"/>
    <property type="project" value="UniProtKB-KW"/>
</dbReference>
<dbReference type="GO" id="GO:0000166">
    <property type="term" value="F:nucleotide binding"/>
    <property type="evidence" value="ECO:0007669"/>
    <property type="project" value="UniProtKB-KW"/>
</dbReference>
<dbReference type="EMBL" id="FUFT01000002">
    <property type="protein sequence ID" value="SJL83233.1"/>
    <property type="molecule type" value="Genomic_DNA"/>
</dbReference>
<dbReference type="PROSITE" id="PS50887">
    <property type="entry name" value="GGDEF"/>
    <property type="match status" value="1"/>
</dbReference>
<proteinExistence type="predicted"/>
<dbReference type="Proteomes" id="UP000189475">
    <property type="component" value="Unassembled WGS sequence"/>
</dbReference>